<dbReference type="InterPro" id="IPR036259">
    <property type="entry name" value="MFS_trans_sf"/>
</dbReference>
<keyword evidence="4 6" id="KW-1133">Transmembrane helix</keyword>
<evidence type="ECO:0000256" key="6">
    <source>
        <dbReference type="SAM" id="Phobius"/>
    </source>
</evidence>
<evidence type="ECO:0000256" key="3">
    <source>
        <dbReference type="ARBA" id="ARBA00022692"/>
    </source>
</evidence>
<reference evidence="8" key="1">
    <citation type="submission" date="2022-11" db="EMBL/GenBank/DDBJ databases">
        <authorList>
            <person name="Petersen C."/>
        </authorList>
    </citation>
    <scope>NUCLEOTIDE SEQUENCE</scope>
    <source>
        <strain evidence="8">IBT 30069</strain>
    </source>
</reference>
<dbReference type="PANTHER" id="PTHR23506">
    <property type="entry name" value="GH10249P"/>
    <property type="match status" value="1"/>
</dbReference>
<protein>
    <recommendedName>
        <fullName evidence="7">Major facilitator superfamily (MFS) profile domain-containing protein</fullName>
    </recommendedName>
</protein>
<feature type="transmembrane region" description="Helical" evidence="6">
    <location>
        <begin position="35"/>
        <end position="58"/>
    </location>
</feature>
<evidence type="ECO:0000256" key="4">
    <source>
        <dbReference type="ARBA" id="ARBA00022989"/>
    </source>
</evidence>
<dbReference type="AlphaFoldDB" id="A0A9W9KQC6"/>
<evidence type="ECO:0000313" key="9">
    <source>
        <dbReference type="Proteomes" id="UP001149165"/>
    </source>
</evidence>
<name>A0A9W9KQC6_9EURO</name>
<keyword evidence="5 6" id="KW-0472">Membrane</keyword>
<feature type="domain" description="Major facilitator superfamily (MFS) profile" evidence="7">
    <location>
        <begin position="36"/>
        <end position="469"/>
    </location>
</feature>
<keyword evidence="9" id="KW-1185">Reference proteome</keyword>
<gene>
    <name evidence="8" type="ORF">N7456_002472</name>
</gene>
<evidence type="ECO:0000313" key="8">
    <source>
        <dbReference type="EMBL" id="KAJ5113938.1"/>
    </source>
</evidence>
<feature type="transmembrane region" description="Helical" evidence="6">
    <location>
        <begin position="108"/>
        <end position="126"/>
    </location>
</feature>
<sequence>MYYPRVPMSECEVVYFYKGNNERPLLLRQRSSQSFIVKTIALSLFVDVFVYAMLVPILPTIIVSRSEVLFEECQYWNSALLLSEAASTLIFSPIFGFFLSFPGSRQDLYFFGLVFLFGSMALFTTAQSTPWFIGAKVLQGAATSMTTLAGMEILTDAVDKHHLGELFSYVGTAKSLGLMFGPPIGSMIFQYGGFYAICGMAFGLIALDLVLRLAVIEKKVAARWITLPEYCPCKGHTYTSGYFSCETIFNRDQSRQRSDAGSSIAFFKLLGKPEIMISLWAVIIGGLVISAFHTTLPIFVQHDLHWDTLNIGFIFIPLSFGALLHPFFAWICERFGSRTIAFSSFVLLSPALISLHLIEQNTTLHKSIIYSLLAAVGLCLDICGQALLLEVQRALSGIETENPGIFGKSGAIAQAFGLQTVAHFGGRVLGPIQGGFMSFAYGWKVMTLGLGVLALLTAVPMLWLSAGSKNRSDEDAERQPLLGA</sequence>
<dbReference type="InterPro" id="IPR050930">
    <property type="entry name" value="MFS_Vesicular_Transporter"/>
</dbReference>
<dbReference type="SUPFAM" id="SSF103473">
    <property type="entry name" value="MFS general substrate transporter"/>
    <property type="match status" value="1"/>
</dbReference>
<evidence type="ECO:0000259" key="7">
    <source>
        <dbReference type="PROSITE" id="PS50850"/>
    </source>
</evidence>
<feature type="transmembrane region" description="Helical" evidence="6">
    <location>
        <begin position="311"/>
        <end position="332"/>
    </location>
</feature>
<accession>A0A9W9KQC6</accession>
<dbReference type="GO" id="GO:0022857">
    <property type="term" value="F:transmembrane transporter activity"/>
    <property type="evidence" value="ECO:0007669"/>
    <property type="project" value="InterPro"/>
</dbReference>
<feature type="transmembrane region" description="Helical" evidence="6">
    <location>
        <begin position="277"/>
        <end position="299"/>
    </location>
</feature>
<proteinExistence type="predicted"/>
<evidence type="ECO:0000256" key="1">
    <source>
        <dbReference type="ARBA" id="ARBA00004141"/>
    </source>
</evidence>
<dbReference type="OrthoDB" id="5086884at2759"/>
<keyword evidence="3 6" id="KW-0812">Transmembrane</keyword>
<evidence type="ECO:0000256" key="5">
    <source>
        <dbReference type="ARBA" id="ARBA00023136"/>
    </source>
</evidence>
<evidence type="ECO:0000256" key="2">
    <source>
        <dbReference type="ARBA" id="ARBA00022448"/>
    </source>
</evidence>
<keyword evidence="2" id="KW-0813">Transport</keyword>
<reference evidence="8" key="2">
    <citation type="journal article" date="2023" name="IMA Fungus">
        <title>Comparative genomic study of the Penicillium genus elucidates a diverse pangenome and 15 lateral gene transfer events.</title>
        <authorList>
            <person name="Petersen C."/>
            <person name="Sorensen T."/>
            <person name="Nielsen M.R."/>
            <person name="Sondergaard T.E."/>
            <person name="Sorensen J.L."/>
            <person name="Fitzpatrick D.A."/>
            <person name="Frisvad J.C."/>
            <person name="Nielsen K.L."/>
        </authorList>
    </citation>
    <scope>NUCLEOTIDE SEQUENCE</scope>
    <source>
        <strain evidence="8">IBT 30069</strain>
    </source>
</reference>
<dbReference type="Pfam" id="PF07690">
    <property type="entry name" value="MFS_1"/>
    <property type="match status" value="1"/>
</dbReference>
<feature type="transmembrane region" description="Helical" evidence="6">
    <location>
        <begin position="194"/>
        <end position="215"/>
    </location>
</feature>
<feature type="transmembrane region" description="Helical" evidence="6">
    <location>
        <begin position="370"/>
        <end position="389"/>
    </location>
</feature>
<dbReference type="Proteomes" id="UP001149165">
    <property type="component" value="Unassembled WGS sequence"/>
</dbReference>
<dbReference type="GO" id="GO:0016020">
    <property type="term" value="C:membrane"/>
    <property type="evidence" value="ECO:0007669"/>
    <property type="project" value="UniProtKB-SubCell"/>
</dbReference>
<feature type="transmembrane region" description="Helical" evidence="6">
    <location>
        <begin position="445"/>
        <end position="464"/>
    </location>
</feature>
<dbReference type="PANTHER" id="PTHR23506:SF29">
    <property type="entry name" value="TRANSPORTER, PUTATIVE (AFU_ORTHOLOGUE AFUA_2G10530)-RELATED"/>
    <property type="match status" value="1"/>
</dbReference>
<dbReference type="PROSITE" id="PS50850">
    <property type="entry name" value="MFS"/>
    <property type="match status" value="1"/>
</dbReference>
<organism evidence="8 9">
    <name type="scientific">Penicillium angulare</name>
    <dbReference type="NCBI Taxonomy" id="116970"/>
    <lineage>
        <taxon>Eukaryota</taxon>
        <taxon>Fungi</taxon>
        <taxon>Dikarya</taxon>
        <taxon>Ascomycota</taxon>
        <taxon>Pezizomycotina</taxon>
        <taxon>Eurotiomycetes</taxon>
        <taxon>Eurotiomycetidae</taxon>
        <taxon>Eurotiales</taxon>
        <taxon>Aspergillaceae</taxon>
        <taxon>Penicillium</taxon>
    </lineage>
</organism>
<comment type="caution">
    <text evidence="8">The sequence shown here is derived from an EMBL/GenBank/DDBJ whole genome shotgun (WGS) entry which is preliminary data.</text>
</comment>
<dbReference type="EMBL" id="JAPQKH010000002">
    <property type="protein sequence ID" value="KAJ5113938.1"/>
    <property type="molecule type" value="Genomic_DNA"/>
</dbReference>
<comment type="subcellular location">
    <subcellularLocation>
        <location evidence="1">Membrane</location>
        <topology evidence="1">Multi-pass membrane protein</topology>
    </subcellularLocation>
</comment>
<dbReference type="Gene3D" id="1.20.1250.20">
    <property type="entry name" value="MFS general substrate transporter like domains"/>
    <property type="match status" value="1"/>
</dbReference>
<dbReference type="InterPro" id="IPR020846">
    <property type="entry name" value="MFS_dom"/>
</dbReference>
<feature type="transmembrane region" description="Helical" evidence="6">
    <location>
        <begin position="78"/>
        <end position="101"/>
    </location>
</feature>
<dbReference type="InterPro" id="IPR011701">
    <property type="entry name" value="MFS"/>
</dbReference>